<comment type="caution">
    <text evidence="8">The sequence shown here is derived from an EMBL/GenBank/DDBJ whole genome shotgun (WGS) entry which is preliminary data.</text>
</comment>
<keyword evidence="5" id="KW-0325">Glycoprotein</keyword>
<feature type="domain" description="EGF-like" evidence="7">
    <location>
        <begin position="371"/>
        <end position="412"/>
    </location>
</feature>
<feature type="domain" description="EGF-like" evidence="7">
    <location>
        <begin position="248"/>
        <end position="288"/>
    </location>
</feature>
<sequence>KNFLPSCLFKGVTMRLLFRISVLFVLGQLLYKTVTQRCGSEISIFGWMLRGHIYSTMLADLPHTCVQVCREDDRCQSFNWVISLLKCEFSNRTKEARPEDFISDPDRFYYKRDRNRVPLGSTPELPAETCLEIKKSEGHAISRKYWFSSIKTGTSVLAYCDMKTEDIDECTSSVPLCHVNATCTNNDGSYICTCKNGFSGDGKTCQDIDECSTNSHSCDVNAVCGNTLGSYTCACKPGYSGNGRTCSDIDECSTNSHSCDVNAVCGNTLGSYTCACKPGYSGNGRTCSDINECSTNSHSCDVNAVCGNTLGSYTCACKPGYSGNGRTCSDIDECSTSSHSCDVNTVCSNTVGSYVCACKAGFTGDGNTCTDIDECSRGTHNCHSSLASCTNTVGSFSCSCNNPYTGNGITCHLASECQNYGSLNSADRKITYSGSSRYCDSGIGPGWFRFEGSAGTRMATSCPPTGRCGTSAQGWLNGGHPTVADGQVSRTVCFHFFGSCCRWSTNIKVRNCGSYYVYYLHGTRNNGHCYLRYCGTD</sequence>
<reference evidence="8 9" key="1">
    <citation type="submission" date="2022-05" db="EMBL/GenBank/DDBJ databases">
        <authorList>
            <consortium name="Genoscope - CEA"/>
            <person name="William W."/>
        </authorList>
    </citation>
    <scope>NUCLEOTIDE SEQUENCE [LARGE SCALE GENOMIC DNA]</scope>
</reference>
<evidence type="ECO:0000256" key="5">
    <source>
        <dbReference type="ARBA" id="ARBA00023180"/>
    </source>
</evidence>
<keyword evidence="9" id="KW-1185">Reference proteome</keyword>
<dbReference type="Proteomes" id="UP001159405">
    <property type="component" value="Unassembled WGS sequence"/>
</dbReference>
<dbReference type="PROSITE" id="PS00010">
    <property type="entry name" value="ASX_HYDROXYL"/>
    <property type="match status" value="6"/>
</dbReference>
<dbReference type="PANTHER" id="PTHR24042:SF5">
    <property type="entry name" value="EGF-LIKE CALCIUM-BINDING DOMAIN-CONTAINING PROTEIN"/>
    <property type="match status" value="1"/>
</dbReference>
<dbReference type="InterPro" id="IPR000742">
    <property type="entry name" value="EGF"/>
</dbReference>
<dbReference type="PANTHER" id="PTHR24042">
    <property type="entry name" value="NEL HOMOLOG"/>
    <property type="match status" value="1"/>
</dbReference>
<dbReference type="InterPro" id="IPR049883">
    <property type="entry name" value="NOTCH1_EGF-like"/>
</dbReference>
<feature type="non-terminal residue" evidence="8">
    <location>
        <position position="1"/>
    </location>
</feature>
<dbReference type="Pfam" id="PF12947">
    <property type="entry name" value="EGF_3"/>
    <property type="match status" value="4"/>
</dbReference>
<dbReference type="InterPro" id="IPR000152">
    <property type="entry name" value="EGF-type_Asp/Asn_hydroxyl_site"/>
</dbReference>
<dbReference type="PROSITE" id="PS01186">
    <property type="entry name" value="EGF_2"/>
    <property type="match status" value="6"/>
</dbReference>
<feature type="domain" description="EGF-like" evidence="7">
    <location>
        <begin position="330"/>
        <end position="370"/>
    </location>
</feature>
<gene>
    <name evidence="8" type="ORF">PLOB_00036783</name>
</gene>
<dbReference type="Pfam" id="PF07645">
    <property type="entry name" value="EGF_CA"/>
    <property type="match status" value="2"/>
</dbReference>
<comment type="caution">
    <text evidence="6">Lacks conserved residue(s) required for the propagation of feature annotation.</text>
</comment>
<evidence type="ECO:0000256" key="2">
    <source>
        <dbReference type="ARBA" id="ARBA00022729"/>
    </source>
</evidence>
<dbReference type="PROSITE" id="PS50026">
    <property type="entry name" value="EGF_3"/>
    <property type="match status" value="6"/>
</dbReference>
<dbReference type="SUPFAM" id="SSF57196">
    <property type="entry name" value="EGF/Laminin"/>
    <property type="match status" value="3"/>
</dbReference>
<feature type="domain" description="EGF-like" evidence="7">
    <location>
        <begin position="166"/>
        <end position="206"/>
    </location>
</feature>
<dbReference type="PROSITE" id="PS01187">
    <property type="entry name" value="EGF_CA"/>
    <property type="match status" value="3"/>
</dbReference>
<dbReference type="SMART" id="SM00181">
    <property type="entry name" value="EGF"/>
    <property type="match status" value="6"/>
</dbReference>
<dbReference type="EMBL" id="CALNXK010000052">
    <property type="protein sequence ID" value="CAH3133408.1"/>
    <property type="molecule type" value="Genomic_DNA"/>
</dbReference>
<dbReference type="CDD" id="cd00054">
    <property type="entry name" value="EGF_CA"/>
    <property type="match status" value="6"/>
</dbReference>
<dbReference type="InterPro" id="IPR009030">
    <property type="entry name" value="Growth_fac_rcpt_cys_sf"/>
</dbReference>
<evidence type="ECO:0000256" key="3">
    <source>
        <dbReference type="ARBA" id="ARBA00022737"/>
    </source>
</evidence>
<dbReference type="InterPro" id="IPR024731">
    <property type="entry name" value="NELL2-like_EGF"/>
</dbReference>
<proteinExistence type="predicted"/>
<accession>A0ABN8P4H6</accession>
<feature type="domain" description="EGF-like" evidence="7">
    <location>
        <begin position="289"/>
        <end position="329"/>
    </location>
</feature>
<dbReference type="InterPro" id="IPR001881">
    <property type="entry name" value="EGF-like_Ca-bd_dom"/>
</dbReference>
<name>A0ABN8P4H6_9CNID</name>
<protein>
    <recommendedName>
        <fullName evidence="7">EGF-like domain-containing protein</fullName>
    </recommendedName>
</protein>
<keyword evidence="1 6" id="KW-0245">EGF-like domain</keyword>
<dbReference type="Pfam" id="PF23283">
    <property type="entry name" value="D8C_UMOD"/>
    <property type="match status" value="1"/>
</dbReference>
<dbReference type="SMART" id="SM00179">
    <property type="entry name" value="EGF_CA"/>
    <property type="match status" value="6"/>
</dbReference>
<evidence type="ECO:0000256" key="4">
    <source>
        <dbReference type="ARBA" id="ARBA00023157"/>
    </source>
</evidence>
<keyword evidence="4" id="KW-1015">Disulfide bond</keyword>
<dbReference type="SUPFAM" id="SSF57184">
    <property type="entry name" value="Growth factor receptor domain"/>
    <property type="match status" value="1"/>
</dbReference>
<dbReference type="InterPro" id="IPR057774">
    <property type="entry name" value="D8C_UMOD/GP2/OIT3-like"/>
</dbReference>
<evidence type="ECO:0000259" key="7">
    <source>
        <dbReference type="PROSITE" id="PS50026"/>
    </source>
</evidence>
<evidence type="ECO:0000256" key="6">
    <source>
        <dbReference type="PROSITE-ProRule" id="PRU00076"/>
    </source>
</evidence>
<keyword evidence="3" id="KW-0677">Repeat</keyword>
<evidence type="ECO:0000256" key="1">
    <source>
        <dbReference type="ARBA" id="ARBA00022536"/>
    </source>
</evidence>
<evidence type="ECO:0000313" key="9">
    <source>
        <dbReference type="Proteomes" id="UP001159405"/>
    </source>
</evidence>
<keyword evidence="2" id="KW-0732">Signal</keyword>
<feature type="domain" description="EGF-like" evidence="7">
    <location>
        <begin position="207"/>
        <end position="247"/>
    </location>
</feature>
<dbReference type="Gene3D" id="2.10.25.10">
    <property type="entry name" value="Laminin"/>
    <property type="match status" value="6"/>
</dbReference>
<organism evidence="8 9">
    <name type="scientific">Porites lobata</name>
    <dbReference type="NCBI Taxonomy" id="104759"/>
    <lineage>
        <taxon>Eukaryota</taxon>
        <taxon>Metazoa</taxon>
        <taxon>Cnidaria</taxon>
        <taxon>Anthozoa</taxon>
        <taxon>Hexacorallia</taxon>
        <taxon>Scleractinia</taxon>
        <taxon>Fungiina</taxon>
        <taxon>Poritidae</taxon>
        <taxon>Porites</taxon>
    </lineage>
</organism>
<evidence type="ECO:0000313" key="8">
    <source>
        <dbReference type="EMBL" id="CAH3133408.1"/>
    </source>
</evidence>
<dbReference type="InterPro" id="IPR051586">
    <property type="entry name" value="PKC-binding_NELL"/>
</dbReference>
<dbReference type="InterPro" id="IPR018097">
    <property type="entry name" value="EGF_Ca-bd_CS"/>
</dbReference>